<organism evidence="11 12">
    <name type="scientific">Elysia chlorotica</name>
    <name type="common">Eastern emerald elysia</name>
    <name type="synonym">Sea slug</name>
    <dbReference type="NCBI Taxonomy" id="188477"/>
    <lineage>
        <taxon>Eukaryota</taxon>
        <taxon>Metazoa</taxon>
        <taxon>Spiralia</taxon>
        <taxon>Lophotrochozoa</taxon>
        <taxon>Mollusca</taxon>
        <taxon>Gastropoda</taxon>
        <taxon>Heterobranchia</taxon>
        <taxon>Euthyneura</taxon>
        <taxon>Panpulmonata</taxon>
        <taxon>Sacoglossa</taxon>
        <taxon>Placobranchoidea</taxon>
        <taxon>Plakobranchidae</taxon>
        <taxon>Elysia</taxon>
    </lineage>
</organism>
<dbReference type="InterPro" id="IPR017873">
    <property type="entry name" value="Cys-rich_GLG1_repeat_euk"/>
</dbReference>
<reference evidence="11 12" key="1">
    <citation type="submission" date="2019-01" db="EMBL/GenBank/DDBJ databases">
        <title>A draft genome assembly of the solar-powered sea slug Elysia chlorotica.</title>
        <authorList>
            <person name="Cai H."/>
            <person name="Li Q."/>
            <person name="Fang X."/>
            <person name="Li J."/>
            <person name="Curtis N.E."/>
            <person name="Altenburger A."/>
            <person name="Shibata T."/>
            <person name="Feng M."/>
            <person name="Maeda T."/>
            <person name="Schwartz J.A."/>
            <person name="Shigenobu S."/>
            <person name="Lundholm N."/>
            <person name="Nishiyama T."/>
            <person name="Yang H."/>
            <person name="Hasebe M."/>
            <person name="Li S."/>
            <person name="Pierce S.K."/>
            <person name="Wang J."/>
        </authorList>
    </citation>
    <scope>NUCLEOTIDE SEQUENCE [LARGE SCALE GENOMIC DNA]</scope>
    <source>
        <strain evidence="11">EC2010</strain>
        <tissue evidence="11">Whole organism of an adult</tissue>
    </source>
</reference>
<evidence type="ECO:0000256" key="8">
    <source>
        <dbReference type="PROSITE-ProRule" id="PRU00622"/>
    </source>
</evidence>
<dbReference type="PANTHER" id="PTHR11884">
    <property type="entry name" value="SELECTIN LIGAND RELATED"/>
    <property type="match status" value="1"/>
</dbReference>
<keyword evidence="7" id="KW-0325">Glycoprotein</keyword>
<dbReference type="EMBL" id="RQTK01000258">
    <property type="protein sequence ID" value="RUS83099.1"/>
    <property type="molecule type" value="Genomic_DNA"/>
</dbReference>
<feature type="repeat" description="Cys-rich GLG1" evidence="8">
    <location>
        <begin position="1085"/>
        <end position="1145"/>
    </location>
</feature>
<dbReference type="InterPro" id="IPR001893">
    <property type="entry name" value="Cys-rich_GLG1_repeat"/>
</dbReference>
<dbReference type="AlphaFoldDB" id="A0A3S0ZNF0"/>
<protein>
    <recommendedName>
        <fullName evidence="13">Golgi apparatus protein 1</fullName>
    </recommendedName>
</protein>
<evidence type="ECO:0000256" key="2">
    <source>
        <dbReference type="ARBA" id="ARBA00022692"/>
    </source>
</evidence>
<comment type="caution">
    <text evidence="11">The sequence shown here is derived from an EMBL/GenBank/DDBJ whole genome shotgun (WGS) entry which is preliminary data.</text>
</comment>
<comment type="subcellular location">
    <subcellularLocation>
        <location evidence="1">Membrane</location>
        <topology evidence="1">Single-pass type I membrane protein</topology>
    </subcellularLocation>
</comment>
<keyword evidence="3" id="KW-0732">Signal</keyword>
<name>A0A3S0ZNF0_ELYCH</name>
<dbReference type="GO" id="GO:0000139">
    <property type="term" value="C:Golgi membrane"/>
    <property type="evidence" value="ECO:0007669"/>
    <property type="project" value="InterPro"/>
</dbReference>
<evidence type="ECO:0000256" key="1">
    <source>
        <dbReference type="ARBA" id="ARBA00004479"/>
    </source>
</evidence>
<evidence type="ECO:0000256" key="7">
    <source>
        <dbReference type="ARBA" id="ARBA00023180"/>
    </source>
</evidence>
<accession>A0A3S0ZNF0</accession>
<feature type="repeat" description="Cys-rich GLG1" evidence="8">
    <location>
        <begin position="817"/>
        <end position="877"/>
    </location>
</feature>
<evidence type="ECO:0000256" key="3">
    <source>
        <dbReference type="ARBA" id="ARBA00022729"/>
    </source>
</evidence>
<feature type="repeat" description="Cys-rich GLG1" evidence="8">
    <location>
        <begin position="168"/>
        <end position="230"/>
    </location>
</feature>
<dbReference type="GO" id="GO:0017134">
    <property type="term" value="F:fibroblast growth factor binding"/>
    <property type="evidence" value="ECO:0007669"/>
    <property type="project" value="TreeGrafter"/>
</dbReference>
<keyword evidence="4" id="KW-0677">Repeat</keyword>
<keyword evidence="6 10" id="KW-0472">Membrane</keyword>
<evidence type="ECO:0000256" key="6">
    <source>
        <dbReference type="ARBA" id="ARBA00023136"/>
    </source>
</evidence>
<feature type="region of interest" description="Disordered" evidence="9">
    <location>
        <begin position="102"/>
        <end position="126"/>
    </location>
</feature>
<feature type="repeat" description="Cys-rich GLG1" evidence="8">
    <location>
        <begin position="751"/>
        <end position="810"/>
    </location>
</feature>
<keyword evidence="2 10" id="KW-0812">Transmembrane</keyword>
<gene>
    <name evidence="11" type="ORF">EGW08_009131</name>
</gene>
<dbReference type="InterPro" id="IPR039728">
    <property type="entry name" value="GLG1"/>
</dbReference>
<dbReference type="PROSITE" id="PS51289">
    <property type="entry name" value="GLG1_C_RICH"/>
    <property type="match status" value="8"/>
</dbReference>
<dbReference type="STRING" id="188477.A0A3S0ZNF0"/>
<proteinExistence type="predicted"/>
<dbReference type="OrthoDB" id="2015434at2759"/>
<evidence type="ECO:0008006" key="13">
    <source>
        <dbReference type="Google" id="ProtNLM"/>
    </source>
</evidence>
<feature type="repeat" description="Cys-rich GLG1" evidence="8">
    <location>
        <begin position="932"/>
        <end position="999"/>
    </location>
</feature>
<feature type="repeat" description="Cys-rich GLG1" evidence="8">
    <location>
        <begin position="492"/>
        <end position="554"/>
    </location>
</feature>
<keyword evidence="12" id="KW-1185">Reference proteome</keyword>
<evidence type="ECO:0000256" key="4">
    <source>
        <dbReference type="ARBA" id="ARBA00022737"/>
    </source>
</evidence>
<keyword evidence="5 10" id="KW-1133">Transmembrane helix</keyword>
<evidence type="ECO:0000313" key="12">
    <source>
        <dbReference type="Proteomes" id="UP000271974"/>
    </source>
</evidence>
<dbReference type="Proteomes" id="UP000271974">
    <property type="component" value="Unassembled WGS sequence"/>
</dbReference>
<dbReference type="PANTHER" id="PTHR11884:SF1">
    <property type="entry name" value="GOLGI APPARATUS PROTEIN 1"/>
    <property type="match status" value="1"/>
</dbReference>
<dbReference type="Pfam" id="PF00839">
    <property type="entry name" value="Cys_rich_FGFR"/>
    <property type="match status" value="14"/>
</dbReference>
<evidence type="ECO:0000256" key="5">
    <source>
        <dbReference type="ARBA" id="ARBA00022989"/>
    </source>
</evidence>
<feature type="compositionally biased region" description="Basic and acidic residues" evidence="9">
    <location>
        <begin position="111"/>
        <end position="125"/>
    </location>
</feature>
<evidence type="ECO:0000256" key="9">
    <source>
        <dbReference type="SAM" id="MobiDB-lite"/>
    </source>
</evidence>
<evidence type="ECO:0000313" key="11">
    <source>
        <dbReference type="EMBL" id="RUS83099.1"/>
    </source>
</evidence>
<feature type="repeat" description="Cys-rich GLG1" evidence="8">
    <location>
        <begin position="427"/>
        <end position="487"/>
    </location>
</feature>
<feature type="transmembrane region" description="Helical" evidence="10">
    <location>
        <begin position="1190"/>
        <end position="1213"/>
    </location>
</feature>
<evidence type="ECO:0000256" key="10">
    <source>
        <dbReference type="SAM" id="Phobius"/>
    </source>
</evidence>
<sequence>MGLLSLYGHSSGVGIVLLLAVTFSHVECNLLERVKRAPPIPLDSESRAKDLNLVPDANGRESALKEDGKGLPHAAGDQRIVVQNMGGLNKEQPVYKNQVDFIKPNNPEQDPDVRPEIKSKVGSEKKKGHSKIANSVECSEDVRNFCSDQSNNFQVLDCLQDNEKTDNKVSKECHHFLWQYKLELTTDVHFDQASNKACATELAKIAECNKLERGKGLIIPCLIEHFDEITSAPCSTFINKMASIVFSDYRLMGFFMTDCKKDVLDFQCGRVNLGDEEDGTVHDQGHTVSCLNTHRKRLSKKCKKALLHVAELQADDYHLDRPLYYACKVDRFNLCAGTAAGDGAIFKCLYRHLGDKRLSEMCREKLELREQLAAEDVKVDSAFYGACAQDIKNNRCGAPPVEDNSEEDLSRSTVLLCLEKAQNDGKELRGKCLQEMFELRSELMQDYKISPELVSACEKEIQKHCDGGLELDGATIDCLMKESIGKRNQQDEFDAACKAQLEELLAVANPGEDIRLDRPLQRACGDVVQAVCSSVKPGQGDVMTCLFENMDHEDMTEECEERLLEIQYFAVRDFRLDHHLFKKCHEDAKRLCGSDAYDEPRAVRVEKGPMIFSCLHRHLTSDGGQNEKPSRPCAHEIKRVLRERSTRMKLLPEIENVCLAELAGFCSDDEVFSKVGGELECLQENLEELQPDCRAAVGNFTEEEMGDVEMDRILMKACTPMIKRFCEDLLHNDAMANEVLECLIEHKAHNDMDEKCAVGIEHHQIVSLKDFRFNRKFREACQGSVEKYCKNKRTKYEVVACLSEHVRNDTLMERNQRIKDRCQKQLRFELLQREESIKLDPELEIDCQKDIHKFCKSERDGGGQIMECLHKHKKRLTKECHRRVFQREKDDAIFGDYTVLHVCKKMIKIHCDMNDDEPTLLDCLNANKDDVNFDEPCRKIVQRREVEKSQDVRLNPHLQKACRLDIHKYCAAVYDHRIENVELEGQVIDCLKMQYISKKKPLSRDCENEIQSYIKEAALDINKNPVAMKYCKKDINQFCVDEIENVRKMSINAEGGEMEEDDTEEYNSVGTGRIVECLKRSFAKLTNMQCKKEIAYMIAESQVDVQVDPLLHSTCEKDILTLCVGIEKGQGRQMACLLANLESQPNKMTLNCREMMKRRKDLWEYAAEVAPMESFSEMIDQVNASPARNYFFAVIFTVIGIIFIFGLTCGRVTKRVRAELKNK</sequence>
<feature type="repeat" description="Cys-rich GLG1" evidence="8">
    <location>
        <begin position="297"/>
        <end position="357"/>
    </location>
</feature>